<proteinExistence type="predicted"/>
<dbReference type="Proteomes" id="UP001055219">
    <property type="component" value="Unassembled WGS sequence"/>
</dbReference>
<sequence length="267" mass="29795">MADTLSPSSERTRCSRRDKPLRTYGRRKQPVSQDEPAIKKRKTVSVPITSDKKPANPQELNADQTHLAKGSGCAESLANSTKLHQEPTAILKASTSSRKVPNSVGRGSILSFFKPVPAKEADSSPRQEREPSAVEQEASPEPSPSSVCRKRSSTGRKLRLRKADTYSLDDPASDQENKPHNHRRKSPEQSEAVHATHNSTIPQTRKPKAQVQTTLDLSTKAAFSECRICDTVWNPLHPEDVKYHNRRHAKVLRRAKARRDDFSSEPV</sequence>
<feature type="domain" description="N-acetyltransferase ESCO zinc-finger" evidence="2">
    <location>
        <begin position="212"/>
        <end position="250"/>
    </location>
</feature>
<evidence type="ECO:0000256" key="1">
    <source>
        <dbReference type="SAM" id="MobiDB-lite"/>
    </source>
</evidence>
<organism evidence="3 4">
    <name type="scientific">Emericellopsis cladophorae</name>
    <dbReference type="NCBI Taxonomy" id="2686198"/>
    <lineage>
        <taxon>Eukaryota</taxon>
        <taxon>Fungi</taxon>
        <taxon>Dikarya</taxon>
        <taxon>Ascomycota</taxon>
        <taxon>Pezizomycotina</taxon>
        <taxon>Sordariomycetes</taxon>
        <taxon>Hypocreomycetidae</taxon>
        <taxon>Hypocreales</taxon>
        <taxon>Bionectriaceae</taxon>
        <taxon>Emericellopsis</taxon>
    </lineage>
</organism>
<feature type="region of interest" description="Disordered" evidence="1">
    <location>
        <begin position="1"/>
        <end position="213"/>
    </location>
</feature>
<dbReference type="EMBL" id="JAGIXG020000035">
    <property type="protein sequence ID" value="KAI6780232.1"/>
    <property type="molecule type" value="Genomic_DNA"/>
</dbReference>
<dbReference type="RefSeq" id="XP_051361088.1">
    <property type="nucleotide sequence ID" value="XM_051507724.1"/>
</dbReference>
<feature type="compositionally biased region" description="Low complexity" evidence="1">
    <location>
        <begin position="133"/>
        <end position="147"/>
    </location>
</feature>
<evidence type="ECO:0000313" key="4">
    <source>
        <dbReference type="Proteomes" id="UP001055219"/>
    </source>
</evidence>
<accession>A0A9Q0BCD4</accession>
<gene>
    <name evidence="3" type="ORF">J7T54_003011</name>
</gene>
<keyword evidence="4" id="KW-1185">Reference proteome</keyword>
<dbReference type="OrthoDB" id="19981at2759"/>
<dbReference type="Pfam" id="PF13878">
    <property type="entry name" value="zf-C2H2_3"/>
    <property type="match status" value="1"/>
</dbReference>
<evidence type="ECO:0000313" key="3">
    <source>
        <dbReference type="EMBL" id="KAI6780232.1"/>
    </source>
</evidence>
<dbReference type="AlphaFoldDB" id="A0A9Q0BCD4"/>
<name>A0A9Q0BCD4_9HYPO</name>
<dbReference type="InterPro" id="IPR028005">
    <property type="entry name" value="AcTrfase_ESCO_Znf_dom"/>
</dbReference>
<evidence type="ECO:0000259" key="2">
    <source>
        <dbReference type="Pfam" id="PF13878"/>
    </source>
</evidence>
<feature type="compositionally biased region" description="Basic residues" evidence="1">
    <location>
        <begin position="148"/>
        <end position="160"/>
    </location>
</feature>
<dbReference type="GeneID" id="75829517"/>
<reference evidence="3" key="2">
    <citation type="submission" date="2022-07" db="EMBL/GenBank/DDBJ databases">
        <authorList>
            <person name="Goncalves M.F.M."/>
            <person name="Hilario S."/>
            <person name="Van De Peer Y."/>
            <person name="Esteves A.C."/>
            <person name="Alves A."/>
        </authorList>
    </citation>
    <scope>NUCLEOTIDE SEQUENCE</scope>
    <source>
        <strain evidence="3">MUM 19.33</strain>
    </source>
</reference>
<reference evidence="3" key="1">
    <citation type="journal article" date="2021" name="J Fungi (Basel)">
        <title>Genomic and Metabolomic Analyses of the Marine Fungus Emericellopsis cladophorae: Insights into Saltwater Adaptability Mechanisms and Its Biosynthetic Potential.</title>
        <authorList>
            <person name="Goncalves M.F.M."/>
            <person name="Hilario S."/>
            <person name="Van de Peer Y."/>
            <person name="Esteves A.C."/>
            <person name="Alves A."/>
        </authorList>
    </citation>
    <scope>NUCLEOTIDE SEQUENCE</scope>
    <source>
        <strain evidence="3">MUM 19.33</strain>
    </source>
</reference>
<protein>
    <recommendedName>
        <fullName evidence="2">N-acetyltransferase ESCO zinc-finger domain-containing protein</fullName>
    </recommendedName>
</protein>
<feature type="compositionally biased region" description="Basic and acidic residues" evidence="1">
    <location>
        <begin position="117"/>
        <end position="132"/>
    </location>
</feature>
<feature type="compositionally biased region" description="Basic and acidic residues" evidence="1">
    <location>
        <begin position="10"/>
        <end position="21"/>
    </location>
</feature>
<comment type="caution">
    <text evidence="3">The sequence shown here is derived from an EMBL/GenBank/DDBJ whole genome shotgun (WGS) entry which is preliminary data.</text>
</comment>